<evidence type="ECO:0000259" key="3">
    <source>
        <dbReference type="Pfam" id="PF21516"/>
    </source>
</evidence>
<evidence type="ECO:0000256" key="1">
    <source>
        <dbReference type="SAM" id="MobiDB-lite"/>
    </source>
</evidence>
<dbReference type="PANTHER" id="PTHR46434">
    <property type="entry name" value="GENETIC INTERACTOR OF PROHIBITINS 3, MITOCHONDRIAL"/>
    <property type="match status" value="1"/>
</dbReference>
<dbReference type="InterPro" id="IPR006073">
    <property type="entry name" value="GTP-bd"/>
</dbReference>
<dbReference type="GO" id="GO:0005739">
    <property type="term" value="C:mitochondrion"/>
    <property type="evidence" value="ECO:0007669"/>
    <property type="project" value="TreeGrafter"/>
</dbReference>
<dbReference type="AlphaFoldDB" id="A0A9D5CDM4"/>
<dbReference type="InterPro" id="IPR050896">
    <property type="entry name" value="Mito_lipid_metab_GTPase"/>
</dbReference>
<dbReference type="PANTHER" id="PTHR46434:SF1">
    <property type="entry name" value="GENETIC INTERACTOR OF PROHIBITINS 3, MITOCHONDRIAL"/>
    <property type="match status" value="1"/>
</dbReference>
<dbReference type="SUPFAM" id="SSF52540">
    <property type="entry name" value="P-loop containing nucleoside triphosphate hydrolases"/>
    <property type="match status" value="1"/>
</dbReference>
<feature type="region of interest" description="Disordered" evidence="1">
    <location>
        <begin position="44"/>
        <end position="74"/>
    </location>
</feature>
<dbReference type="Gene3D" id="3.40.50.300">
    <property type="entry name" value="P-loop containing nucleotide triphosphate hydrolases"/>
    <property type="match status" value="1"/>
</dbReference>
<evidence type="ECO:0008006" key="6">
    <source>
        <dbReference type="Google" id="ProtNLM"/>
    </source>
</evidence>
<organism evidence="4 5">
    <name type="scientific">Dioscorea zingiberensis</name>
    <dbReference type="NCBI Taxonomy" id="325984"/>
    <lineage>
        <taxon>Eukaryota</taxon>
        <taxon>Viridiplantae</taxon>
        <taxon>Streptophyta</taxon>
        <taxon>Embryophyta</taxon>
        <taxon>Tracheophyta</taxon>
        <taxon>Spermatophyta</taxon>
        <taxon>Magnoliopsida</taxon>
        <taxon>Liliopsida</taxon>
        <taxon>Dioscoreales</taxon>
        <taxon>Dioscoreaceae</taxon>
        <taxon>Dioscorea</taxon>
    </lineage>
</organism>
<feature type="region of interest" description="Disordered" evidence="1">
    <location>
        <begin position="550"/>
        <end position="573"/>
    </location>
</feature>
<dbReference type="GO" id="GO:0005525">
    <property type="term" value="F:GTP binding"/>
    <property type="evidence" value="ECO:0007669"/>
    <property type="project" value="InterPro"/>
</dbReference>
<reference evidence="4" key="1">
    <citation type="submission" date="2021-03" db="EMBL/GenBank/DDBJ databases">
        <authorList>
            <person name="Li Z."/>
            <person name="Yang C."/>
        </authorList>
    </citation>
    <scope>NUCLEOTIDE SEQUENCE</scope>
    <source>
        <strain evidence="4">Dzin_1.0</strain>
        <tissue evidence="4">Leaf</tissue>
    </source>
</reference>
<accession>A0A9D5CDM4</accession>
<sequence>MMLSLARRLSPRRLPTHRLLFPFFSSPSSESLIPHQSPSLLLFSSPFSSPSQSPPPPPPPLADLRGGCHAEDHPPPQLPLCPGCGVHMQSTHPSLPGFFIPPTPKSPDYHAPLSPLPLASDETHLSLSVKSGHLSSNPNPSTTHGLDPKPMVCARCHSLRHYGRVKDPNAENLLPDFDFDRMVAPKMASPSGPRSVVLMVVDAADFDGSFPRRVARLVSSSIEKHSIAYKEGKPANVPRVILVVTKIDILPSSIAPDDLEHWVRKQARIGGANKLTGVHLVSAVRDWGVRNLVEHVRELAGPRGNVWAVGAQNAGKSTLINAMGRCVEGKVSHLTEAPVPGTTLGIIRVEGVLGGQAKLFDTPGILHPYQITSRLTREEQRLVLLCKELKPRTYRIKAGHSVHIGGLMRLDVEELSVETLYLTVWASPLVPLHMGKTENASLMIENHFGQQLQPPIGENRVAELGKWTRREFRVSGSKWDACSVDIATAGLGWIAVGLKGEAVLGVWTYDGIDVITRSPLLFNKARIFEEAGFTTSKIVSEADSISNKLKHKKSEKKKQLDHKTRPVEGYINA</sequence>
<feature type="domain" description="G" evidence="2">
    <location>
        <begin position="306"/>
        <end position="385"/>
    </location>
</feature>
<keyword evidence="5" id="KW-1185">Reference proteome</keyword>
<protein>
    <recommendedName>
        <fullName evidence="6">G domain-containing protein</fullName>
    </recommendedName>
</protein>
<dbReference type="InterPro" id="IPR027417">
    <property type="entry name" value="P-loop_NTPase"/>
</dbReference>
<gene>
    <name evidence="4" type="ORF">J5N97_019320</name>
</gene>
<dbReference type="Proteomes" id="UP001085076">
    <property type="component" value="Miscellaneous, Linkage group lg05"/>
</dbReference>
<dbReference type="Pfam" id="PF21516">
    <property type="entry name" value="YqeH-like_C"/>
    <property type="match status" value="1"/>
</dbReference>
<evidence type="ECO:0000313" key="5">
    <source>
        <dbReference type="Proteomes" id="UP001085076"/>
    </source>
</evidence>
<dbReference type="CDD" id="cd01855">
    <property type="entry name" value="YqeH"/>
    <property type="match status" value="1"/>
</dbReference>
<evidence type="ECO:0000259" key="2">
    <source>
        <dbReference type="Pfam" id="PF01926"/>
    </source>
</evidence>
<feature type="domain" description="NOA1/YqeH-like C-terminal" evidence="3">
    <location>
        <begin position="422"/>
        <end position="518"/>
    </location>
</feature>
<dbReference type="Pfam" id="PF01926">
    <property type="entry name" value="MMR_HSR1"/>
    <property type="match status" value="1"/>
</dbReference>
<comment type="caution">
    <text evidence="4">The sequence shown here is derived from an EMBL/GenBank/DDBJ whole genome shotgun (WGS) entry which is preliminary data.</text>
</comment>
<dbReference type="OrthoDB" id="1696305at2759"/>
<dbReference type="InterPro" id="IPR048422">
    <property type="entry name" value="NOA1/YqeH-like_C"/>
</dbReference>
<evidence type="ECO:0000313" key="4">
    <source>
        <dbReference type="EMBL" id="KAJ0971361.1"/>
    </source>
</evidence>
<feature type="compositionally biased region" description="Pro residues" evidence="1">
    <location>
        <begin position="52"/>
        <end position="61"/>
    </location>
</feature>
<proteinExistence type="predicted"/>
<name>A0A9D5CDM4_9LILI</name>
<feature type="compositionally biased region" description="Basic and acidic residues" evidence="1">
    <location>
        <begin position="557"/>
        <end position="566"/>
    </location>
</feature>
<dbReference type="EMBL" id="JAGGNH010000005">
    <property type="protein sequence ID" value="KAJ0971361.1"/>
    <property type="molecule type" value="Genomic_DNA"/>
</dbReference>
<reference evidence="4" key="2">
    <citation type="journal article" date="2022" name="Hortic Res">
        <title>The genome of Dioscorea zingiberensis sheds light on the biosynthesis, origin and evolution of the medicinally important diosgenin saponins.</title>
        <authorList>
            <person name="Li Y."/>
            <person name="Tan C."/>
            <person name="Li Z."/>
            <person name="Guo J."/>
            <person name="Li S."/>
            <person name="Chen X."/>
            <person name="Wang C."/>
            <person name="Dai X."/>
            <person name="Yang H."/>
            <person name="Song W."/>
            <person name="Hou L."/>
            <person name="Xu J."/>
            <person name="Tong Z."/>
            <person name="Xu A."/>
            <person name="Yuan X."/>
            <person name="Wang W."/>
            <person name="Yang Q."/>
            <person name="Chen L."/>
            <person name="Sun Z."/>
            <person name="Wang K."/>
            <person name="Pan B."/>
            <person name="Chen J."/>
            <person name="Bao Y."/>
            <person name="Liu F."/>
            <person name="Qi X."/>
            <person name="Gang D.R."/>
            <person name="Wen J."/>
            <person name="Li J."/>
        </authorList>
    </citation>
    <scope>NUCLEOTIDE SEQUENCE</scope>
    <source>
        <strain evidence="4">Dzin_1.0</strain>
    </source>
</reference>